<dbReference type="Gene3D" id="3.30.1490.130">
    <property type="entry name" value="D-aminoacylase. Domain 3"/>
    <property type="match status" value="1"/>
</dbReference>
<proteinExistence type="predicted"/>
<dbReference type="InterPro" id="IPR013108">
    <property type="entry name" value="Amidohydro_3"/>
</dbReference>
<dbReference type="InterPro" id="IPR050378">
    <property type="entry name" value="Metallo-dep_Hydrolases_sf"/>
</dbReference>
<dbReference type="InterPro" id="IPR032466">
    <property type="entry name" value="Metal_Hydrolase"/>
</dbReference>
<dbReference type="InterPro" id="IPR023100">
    <property type="entry name" value="D-aminoacylase_insert_dom_sf"/>
</dbReference>
<dbReference type="GO" id="GO:0047420">
    <property type="term" value="F:N-acyl-D-amino-acid deacylase activity"/>
    <property type="evidence" value="ECO:0007669"/>
    <property type="project" value="UniProtKB-EC"/>
</dbReference>
<evidence type="ECO:0000313" key="3">
    <source>
        <dbReference type="EMBL" id="CAB3695614.1"/>
    </source>
</evidence>
<dbReference type="SUPFAM" id="SSF51338">
    <property type="entry name" value="Composite domain of metallo-dependent hydrolases"/>
    <property type="match status" value="1"/>
</dbReference>
<dbReference type="PANTHER" id="PTHR11647:SF1">
    <property type="entry name" value="COLLAPSIN RESPONSE MEDIATOR PROTEIN"/>
    <property type="match status" value="1"/>
</dbReference>
<dbReference type="InterPro" id="IPR011059">
    <property type="entry name" value="Metal-dep_hydrolase_composite"/>
</dbReference>
<gene>
    <name evidence="3" type="primary">dan_2</name>
    <name evidence="3" type="ORF">LMG3458_02367</name>
</gene>
<dbReference type="SUPFAM" id="SSF51556">
    <property type="entry name" value="Metallo-dependent hydrolases"/>
    <property type="match status" value="1"/>
</dbReference>
<accession>A0A6S6ZSZ5</accession>
<sequence length="511" mass="54303">MPAHPHPQDYDLIISGGLIADGLGGPARRADLAITGQRIAAIGDGAGWTAPRRLDATGKVVAPGFIDCHTHDDRALLGSPLMRPKVSQGVTTVVTGNCGISLAPVRAPGNIVPPPLNLLAQHTGELYARMQDYAAALDANPAAVNSLALVGHSSLRVSAMDRLDRPADKKEIAAMRHALDQAMAAGAAGLSTGLYYPTAMHASTEEVIGVAAPLAAWQGLYTTHLRDEADHVCESMEEAFLIGRAADVPAILSHHKVTGKHNHGRTAETLALYDRVRADQPVGMDVYPYAASSTILEPRRVPAGEKIIVTWSQTRPEIQGVDLRELAAREGKDPQRLAEELSPGGAIYFSMDEDDVKRVIGHDNVMIGSDGLPHDQRPHPRLWGAFSRVLGRYVREMRVLGMEQAIRRMTSLTAAQFGLRDRGVLRAGCYADVVVFDPAAVVDLATFADPLQPSAGIQAVLVNGQLVEEHGAPTGARPGRLLRGDDRAAPGFDTPAWAGPGTPASSDRPAA</sequence>
<dbReference type="PANTHER" id="PTHR11647">
    <property type="entry name" value="HYDRANTOINASE/DIHYDROPYRIMIDINASE FAMILY MEMBER"/>
    <property type="match status" value="1"/>
</dbReference>
<name>A0A6S6ZSZ5_9BURK</name>
<feature type="domain" description="Amidohydrolase 3" evidence="2">
    <location>
        <begin position="54"/>
        <end position="220"/>
    </location>
</feature>
<dbReference type="EMBL" id="CADIJO010000006">
    <property type="protein sequence ID" value="CAB3695614.1"/>
    <property type="molecule type" value="Genomic_DNA"/>
</dbReference>
<dbReference type="Gene3D" id="3.20.20.140">
    <property type="entry name" value="Metal-dependent hydrolases"/>
    <property type="match status" value="1"/>
</dbReference>
<evidence type="ECO:0000256" key="1">
    <source>
        <dbReference type="SAM" id="MobiDB-lite"/>
    </source>
</evidence>
<evidence type="ECO:0000259" key="2">
    <source>
        <dbReference type="Pfam" id="PF07969"/>
    </source>
</evidence>
<dbReference type="GO" id="GO:0016812">
    <property type="term" value="F:hydrolase activity, acting on carbon-nitrogen (but not peptide) bonds, in cyclic amides"/>
    <property type="evidence" value="ECO:0007669"/>
    <property type="project" value="TreeGrafter"/>
</dbReference>
<dbReference type="CDD" id="cd01297">
    <property type="entry name" value="D-aminoacylase"/>
    <property type="match status" value="1"/>
</dbReference>
<dbReference type="Pfam" id="PF07969">
    <property type="entry name" value="Amidohydro_3"/>
    <property type="match status" value="2"/>
</dbReference>
<dbReference type="RefSeq" id="WP_175196233.1">
    <property type="nucleotide sequence ID" value="NZ_CADIJO010000006.1"/>
</dbReference>
<dbReference type="GO" id="GO:0005829">
    <property type="term" value="C:cytosol"/>
    <property type="evidence" value="ECO:0007669"/>
    <property type="project" value="TreeGrafter"/>
</dbReference>
<reference evidence="3 4" key="1">
    <citation type="submission" date="2020-04" db="EMBL/GenBank/DDBJ databases">
        <authorList>
            <person name="De Canck E."/>
        </authorList>
    </citation>
    <scope>NUCLEOTIDE SEQUENCE [LARGE SCALE GENOMIC DNA]</scope>
    <source>
        <strain evidence="3 4">LMG 3458</strain>
    </source>
</reference>
<feature type="domain" description="Amidohydrolase 3" evidence="2">
    <location>
        <begin position="356"/>
        <end position="467"/>
    </location>
</feature>
<feature type="region of interest" description="Disordered" evidence="1">
    <location>
        <begin position="471"/>
        <end position="511"/>
    </location>
</feature>
<dbReference type="Gene3D" id="2.30.40.10">
    <property type="entry name" value="Urease, subunit C, domain 1"/>
    <property type="match status" value="1"/>
</dbReference>
<keyword evidence="3" id="KW-0378">Hydrolase</keyword>
<dbReference type="AlphaFoldDB" id="A0A6S6ZSZ5"/>
<protein>
    <submittedName>
        <fullName evidence="3">D-aminoacylase</fullName>
        <ecNumber evidence="3">3.5.1.81</ecNumber>
    </submittedName>
</protein>
<evidence type="ECO:0000313" key="4">
    <source>
        <dbReference type="Proteomes" id="UP000494111"/>
    </source>
</evidence>
<dbReference type="EC" id="3.5.1.81" evidence="3"/>
<organism evidence="3 4">
    <name type="scientific">Achromobacter deleyi</name>
    <dbReference type="NCBI Taxonomy" id="1353891"/>
    <lineage>
        <taxon>Bacteria</taxon>
        <taxon>Pseudomonadati</taxon>
        <taxon>Pseudomonadota</taxon>
        <taxon>Betaproteobacteria</taxon>
        <taxon>Burkholderiales</taxon>
        <taxon>Alcaligenaceae</taxon>
        <taxon>Achromobacter</taxon>
    </lineage>
</organism>
<dbReference type="Proteomes" id="UP000494111">
    <property type="component" value="Unassembled WGS sequence"/>
</dbReference>